<protein>
    <submittedName>
        <fullName evidence="7">ULP_PROTEASE domain-containing protein</fullName>
    </submittedName>
</protein>
<dbReference type="PANTHER" id="PTHR46915">
    <property type="entry name" value="UBIQUITIN-LIKE PROTEASE 4-RELATED"/>
    <property type="match status" value="1"/>
</dbReference>
<keyword evidence="6" id="KW-1185">Reference proteome</keyword>
<reference evidence="7" key="2">
    <citation type="submission" date="2015-08" db="UniProtKB">
        <authorList>
            <consortium name="WormBaseParasite"/>
        </authorList>
    </citation>
    <scope>IDENTIFICATION</scope>
</reference>
<evidence type="ECO:0000256" key="2">
    <source>
        <dbReference type="ARBA" id="ARBA00022670"/>
    </source>
</evidence>
<dbReference type="WBParaSite" id="SVE_1055500.1">
    <property type="protein sequence ID" value="SVE_1055500.1"/>
    <property type="gene ID" value="SVE_1055500"/>
</dbReference>
<dbReference type="Gene3D" id="3.40.395.10">
    <property type="entry name" value="Adenoviral Proteinase, Chain A"/>
    <property type="match status" value="1"/>
</dbReference>
<dbReference type="PROSITE" id="PS50600">
    <property type="entry name" value="ULP_PROTEASE"/>
    <property type="match status" value="1"/>
</dbReference>
<sequence length="591" mass="69045">MFPPGKHESKVKVFELIKDSDKEFWEQCNGNYDVVETCNMFANGAEINLMYDVILMDDAIIFCAKSYVIKSLFVRHLRRKHLSMVKILDNNEGDGAAIILVVRPGAIRRTAALCVTKETIQYLDLPCNHVILTIPVDNCDTNSMEKIKQRLSAFCRISVDDDRMVFCDVSNLLDLEYINFSQFSECIRPFDLKAVCYFNSNYNGLRCIAIIRDNYSIYKSSIIFDGFLKARESSEKDTNILSTGNFKVIKNDDILDEFLNKMVCESRNVETNGIYDMNGRAFKSLFPREWLHCDIIDIYLNKWREQKKKTNCNPFISKYKIKMYDTFLFTRLTRGVRFNFSSGTIDNSSFDCLHENAARIANEKIYKPSSMFSTIFDFDLLVIPINISDHWVAGIIHKPGNCLQKVKKENGDWTDIGDFHSSILIYDSLTKDLIFNKQLCCMVLKKYMEACYGKINQGTLDKEMLFDEEKIRFIDIKDPYQQRNGYDCGFFMLEFIRQVLIDPKIVVKLIEGQSMKDVFPNFEVKCGREYLKSFVYSKIDISKWIILYEMEQFFLVNQYGVKFKTLRSRSTEYMRDKNKLKIQRRSKSSNN</sequence>
<proteinExistence type="inferred from homology"/>
<feature type="domain" description="Ubiquitin-like protease family profile" evidence="5">
    <location>
        <begin position="275"/>
        <end position="499"/>
    </location>
</feature>
<keyword evidence="4" id="KW-0788">Thiol protease</keyword>
<accession>A0A0K0FNH5</accession>
<dbReference type="GO" id="GO:0008234">
    <property type="term" value="F:cysteine-type peptidase activity"/>
    <property type="evidence" value="ECO:0007669"/>
    <property type="project" value="UniProtKB-KW"/>
</dbReference>
<name>A0A0K0FNH5_STRVS</name>
<keyword evidence="3" id="KW-0378">Hydrolase</keyword>
<evidence type="ECO:0000313" key="6">
    <source>
        <dbReference type="Proteomes" id="UP000035680"/>
    </source>
</evidence>
<evidence type="ECO:0000313" key="7">
    <source>
        <dbReference type="WBParaSite" id="SVE_1055500.1"/>
    </source>
</evidence>
<evidence type="ECO:0000256" key="3">
    <source>
        <dbReference type="ARBA" id="ARBA00022801"/>
    </source>
</evidence>
<dbReference type="STRING" id="75913.A0A0K0FNH5"/>
<dbReference type="Proteomes" id="UP000035680">
    <property type="component" value="Unassembled WGS sequence"/>
</dbReference>
<dbReference type="InterPro" id="IPR003653">
    <property type="entry name" value="Peptidase_C48_C"/>
</dbReference>
<dbReference type="SUPFAM" id="SSF54001">
    <property type="entry name" value="Cysteine proteinases"/>
    <property type="match status" value="1"/>
</dbReference>
<keyword evidence="2" id="KW-0645">Protease</keyword>
<evidence type="ECO:0000259" key="5">
    <source>
        <dbReference type="PROSITE" id="PS50600"/>
    </source>
</evidence>
<dbReference type="GO" id="GO:0006508">
    <property type="term" value="P:proteolysis"/>
    <property type="evidence" value="ECO:0007669"/>
    <property type="project" value="UniProtKB-KW"/>
</dbReference>
<reference evidence="6" key="1">
    <citation type="submission" date="2014-07" db="EMBL/GenBank/DDBJ databases">
        <authorList>
            <person name="Martin A.A"/>
            <person name="De Silva N."/>
        </authorList>
    </citation>
    <scope>NUCLEOTIDE SEQUENCE</scope>
</reference>
<comment type="similarity">
    <text evidence="1">Belongs to the peptidase C48 family.</text>
</comment>
<evidence type="ECO:0000256" key="4">
    <source>
        <dbReference type="ARBA" id="ARBA00022807"/>
    </source>
</evidence>
<evidence type="ECO:0000256" key="1">
    <source>
        <dbReference type="ARBA" id="ARBA00005234"/>
    </source>
</evidence>
<dbReference type="PANTHER" id="PTHR46915:SF2">
    <property type="entry name" value="UBIQUITIN-LIKE PROTEASE 4"/>
    <property type="match status" value="1"/>
</dbReference>
<dbReference type="InterPro" id="IPR038765">
    <property type="entry name" value="Papain-like_cys_pep_sf"/>
</dbReference>
<dbReference type="AlphaFoldDB" id="A0A0K0FNH5"/>
<dbReference type="GO" id="GO:0016926">
    <property type="term" value="P:protein desumoylation"/>
    <property type="evidence" value="ECO:0007669"/>
    <property type="project" value="UniProtKB-ARBA"/>
</dbReference>
<organism evidence="6 7">
    <name type="scientific">Strongyloides venezuelensis</name>
    <name type="common">Threadworm</name>
    <dbReference type="NCBI Taxonomy" id="75913"/>
    <lineage>
        <taxon>Eukaryota</taxon>
        <taxon>Metazoa</taxon>
        <taxon>Ecdysozoa</taxon>
        <taxon>Nematoda</taxon>
        <taxon>Chromadorea</taxon>
        <taxon>Rhabditida</taxon>
        <taxon>Tylenchina</taxon>
        <taxon>Panagrolaimomorpha</taxon>
        <taxon>Strongyloidoidea</taxon>
        <taxon>Strongyloididae</taxon>
        <taxon>Strongyloides</taxon>
    </lineage>
</organism>
<dbReference type="Pfam" id="PF02902">
    <property type="entry name" value="Peptidase_C48"/>
    <property type="match status" value="1"/>
</dbReference>